<dbReference type="EMBL" id="CAXAMM010031713">
    <property type="protein sequence ID" value="CAK9068567.1"/>
    <property type="molecule type" value="Genomic_DNA"/>
</dbReference>
<gene>
    <name evidence="3" type="ORF">SCF082_LOCUS34503</name>
</gene>
<organism evidence="3 4">
    <name type="scientific">Durusdinium trenchii</name>
    <dbReference type="NCBI Taxonomy" id="1381693"/>
    <lineage>
        <taxon>Eukaryota</taxon>
        <taxon>Sar</taxon>
        <taxon>Alveolata</taxon>
        <taxon>Dinophyceae</taxon>
        <taxon>Suessiales</taxon>
        <taxon>Symbiodiniaceae</taxon>
        <taxon>Durusdinium</taxon>
    </lineage>
</organism>
<feature type="region of interest" description="Disordered" evidence="1">
    <location>
        <begin position="30"/>
        <end position="53"/>
    </location>
</feature>
<feature type="transmembrane region" description="Helical" evidence="2">
    <location>
        <begin position="138"/>
        <end position="160"/>
    </location>
</feature>
<comment type="caution">
    <text evidence="3">The sequence shown here is derived from an EMBL/GenBank/DDBJ whole genome shotgun (WGS) entry which is preliminary data.</text>
</comment>
<evidence type="ECO:0000313" key="3">
    <source>
        <dbReference type="EMBL" id="CAK9068567.1"/>
    </source>
</evidence>
<keyword evidence="2" id="KW-1133">Transmembrane helix</keyword>
<accession>A0ABP0P0V0</accession>
<dbReference type="Proteomes" id="UP001642464">
    <property type="component" value="Unassembled WGS sequence"/>
</dbReference>
<protein>
    <submittedName>
        <fullName evidence="3">RNase H domain-containing protein</fullName>
    </submittedName>
</protein>
<evidence type="ECO:0000313" key="4">
    <source>
        <dbReference type="Proteomes" id="UP001642464"/>
    </source>
</evidence>
<evidence type="ECO:0000256" key="1">
    <source>
        <dbReference type="SAM" id="MobiDB-lite"/>
    </source>
</evidence>
<evidence type="ECO:0000256" key="2">
    <source>
        <dbReference type="SAM" id="Phobius"/>
    </source>
</evidence>
<keyword evidence="2" id="KW-0472">Membrane</keyword>
<proteinExistence type="predicted"/>
<feature type="compositionally biased region" description="Polar residues" evidence="1">
    <location>
        <begin position="35"/>
        <end position="53"/>
    </location>
</feature>
<name>A0ABP0P0V0_9DINO</name>
<keyword evidence="2" id="KW-0812">Transmembrane</keyword>
<reference evidence="3 4" key="1">
    <citation type="submission" date="2024-02" db="EMBL/GenBank/DDBJ databases">
        <authorList>
            <person name="Chen Y."/>
            <person name="Shah S."/>
            <person name="Dougan E. K."/>
            <person name="Thang M."/>
            <person name="Chan C."/>
        </authorList>
    </citation>
    <scope>NUCLEOTIDE SEQUENCE [LARGE SCALE GENOMIC DNA]</scope>
</reference>
<sequence length="222" mass="23919">MARQLAVLRAAPHTLRQDKCNGLEASHDILRPSSGLPTQNRLQTAPRSDSHLSQTLPCKAKQAKIYIGLESLLAIPWAADDCVENLESLGAGSYCAVCRDASRGRGCAAMAFLSIACSLFNIWADLQRMRARNDHNCIKTVAIVSNILGALQLLLAVSIFQGLCVAEFPLEDADQTFRSGAPEDAWEEAVFDPVLGLPIPLAAGSGRMVMGSCRFGKKRVVP</sequence>
<keyword evidence="4" id="KW-1185">Reference proteome</keyword>